<evidence type="ECO:0000256" key="1">
    <source>
        <dbReference type="ARBA" id="ARBA00004651"/>
    </source>
</evidence>
<dbReference type="AlphaFoldDB" id="A0A953I5D5"/>
<comment type="subcellular location">
    <subcellularLocation>
        <location evidence="1 7">Cell membrane</location>
        <topology evidence="1 7">Multi-pass membrane protein</topology>
    </subcellularLocation>
</comment>
<protein>
    <submittedName>
        <fullName evidence="9">Sugar ABC transporter permease</fullName>
    </submittedName>
</protein>
<keyword evidence="6 7" id="KW-0472">Membrane</keyword>
<keyword evidence="2 7" id="KW-0813">Transport</keyword>
<feature type="domain" description="ABC transmembrane type-1" evidence="8">
    <location>
        <begin position="65"/>
        <end position="255"/>
    </location>
</feature>
<feature type="transmembrane region" description="Helical" evidence="7">
    <location>
        <begin position="101"/>
        <end position="121"/>
    </location>
</feature>
<evidence type="ECO:0000256" key="7">
    <source>
        <dbReference type="RuleBase" id="RU363032"/>
    </source>
</evidence>
<feature type="transmembrane region" description="Helical" evidence="7">
    <location>
        <begin position="64"/>
        <end position="89"/>
    </location>
</feature>
<dbReference type="GO" id="GO:0005886">
    <property type="term" value="C:plasma membrane"/>
    <property type="evidence" value="ECO:0007669"/>
    <property type="project" value="UniProtKB-SubCell"/>
</dbReference>
<evidence type="ECO:0000313" key="9">
    <source>
        <dbReference type="EMBL" id="MBY6277276.1"/>
    </source>
</evidence>
<dbReference type="SUPFAM" id="SSF161098">
    <property type="entry name" value="MetI-like"/>
    <property type="match status" value="1"/>
</dbReference>
<dbReference type="PANTHER" id="PTHR43744:SF12">
    <property type="entry name" value="ABC TRANSPORTER PERMEASE PROTEIN MG189-RELATED"/>
    <property type="match status" value="1"/>
</dbReference>
<organism evidence="9 10">
    <name type="scientific">Symbiobacterium thermophilum</name>
    <dbReference type="NCBI Taxonomy" id="2734"/>
    <lineage>
        <taxon>Bacteria</taxon>
        <taxon>Bacillati</taxon>
        <taxon>Bacillota</taxon>
        <taxon>Clostridia</taxon>
        <taxon>Eubacteriales</taxon>
        <taxon>Symbiobacteriaceae</taxon>
        <taxon>Symbiobacterium</taxon>
    </lineage>
</organism>
<reference evidence="9" key="1">
    <citation type="submission" date="2017-11" db="EMBL/GenBank/DDBJ databases">
        <title>Three new genomes from thermophilic consortium.</title>
        <authorList>
            <person name="Quaggio R."/>
            <person name="Amgarten D."/>
            <person name="Setubal J.C."/>
        </authorList>
    </citation>
    <scope>NUCLEOTIDE SEQUENCE</scope>
    <source>
        <strain evidence="9">ZCTH01-B2</strain>
    </source>
</reference>
<dbReference type="InterPro" id="IPR000515">
    <property type="entry name" value="MetI-like"/>
</dbReference>
<name>A0A953I5D5_SYMTR</name>
<keyword evidence="4 7" id="KW-0812">Transmembrane</keyword>
<dbReference type="Gene3D" id="1.10.3720.10">
    <property type="entry name" value="MetI-like"/>
    <property type="match status" value="1"/>
</dbReference>
<dbReference type="Proteomes" id="UP000732377">
    <property type="component" value="Unassembled WGS sequence"/>
</dbReference>
<comment type="similarity">
    <text evidence="7">Belongs to the binding-protein-dependent transport system permease family.</text>
</comment>
<dbReference type="EMBL" id="PIUK01000157">
    <property type="protein sequence ID" value="MBY6277276.1"/>
    <property type="molecule type" value="Genomic_DNA"/>
</dbReference>
<keyword evidence="3" id="KW-1003">Cell membrane</keyword>
<gene>
    <name evidence="9" type="ORF">CWE10_13875</name>
</gene>
<feature type="transmembrane region" description="Helical" evidence="7">
    <location>
        <begin position="7"/>
        <end position="25"/>
    </location>
</feature>
<evidence type="ECO:0000256" key="4">
    <source>
        <dbReference type="ARBA" id="ARBA00022692"/>
    </source>
</evidence>
<evidence type="ECO:0000256" key="6">
    <source>
        <dbReference type="ARBA" id="ARBA00023136"/>
    </source>
</evidence>
<feature type="transmembrane region" description="Helical" evidence="7">
    <location>
        <begin position="175"/>
        <end position="197"/>
    </location>
</feature>
<dbReference type="InterPro" id="IPR035906">
    <property type="entry name" value="MetI-like_sf"/>
</dbReference>
<keyword evidence="5 7" id="KW-1133">Transmembrane helix</keyword>
<evidence type="ECO:0000313" key="10">
    <source>
        <dbReference type="Proteomes" id="UP000732377"/>
    </source>
</evidence>
<evidence type="ECO:0000256" key="2">
    <source>
        <dbReference type="ARBA" id="ARBA00022448"/>
    </source>
</evidence>
<dbReference type="PROSITE" id="PS50928">
    <property type="entry name" value="ABC_TM1"/>
    <property type="match status" value="1"/>
</dbReference>
<dbReference type="CDD" id="cd06261">
    <property type="entry name" value="TM_PBP2"/>
    <property type="match status" value="1"/>
</dbReference>
<dbReference type="GO" id="GO:0055085">
    <property type="term" value="P:transmembrane transport"/>
    <property type="evidence" value="ECO:0007669"/>
    <property type="project" value="InterPro"/>
</dbReference>
<sequence length="270" mass="30255">MGDWSRALVGVFAALIFVVPFYWMLVTSLKAPGTTTTFPPQFIPRPATLESYREAFASIPLVRYFLNSVIVTGSVLALQLPLVTAAAYAFANFDFKFKNQLFTLCLMSMMIPAQVTFLPNFLLMNKLRWYDTYLALIIPFASSAYGIFLLRQAFLQVPKDLIHAAELDGANHFQVLWHVLVPIVKPTITTVALFAFVTHWNSYFWPLVVTNSDAVRTLPVGVAMLRDGENRMSWSVLMAGNMVAVTPVLALFLIFQKNLVRSFVQGGLKS</sequence>
<accession>A0A953I5D5</accession>
<dbReference type="PANTHER" id="PTHR43744">
    <property type="entry name" value="ABC TRANSPORTER PERMEASE PROTEIN MG189-RELATED-RELATED"/>
    <property type="match status" value="1"/>
</dbReference>
<evidence type="ECO:0000256" key="3">
    <source>
        <dbReference type="ARBA" id="ARBA00022475"/>
    </source>
</evidence>
<dbReference type="Pfam" id="PF00528">
    <property type="entry name" value="BPD_transp_1"/>
    <property type="match status" value="1"/>
</dbReference>
<comment type="caution">
    <text evidence="9">The sequence shown here is derived from an EMBL/GenBank/DDBJ whole genome shotgun (WGS) entry which is preliminary data.</text>
</comment>
<feature type="transmembrane region" description="Helical" evidence="7">
    <location>
        <begin position="133"/>
        <end position="154"/>
    </location>
</feature>
<proteinExistence type="inferred from homology"/>
<evidence type="ECO:0000256" key="5">
    <source>
        <dbReference type="ARBA" id="ARBA00022989"/>
    </source>
</evidence>
<evidence type="ECO:0000259" key="8">
    <source>
        <dbReference type="PROSITE" id="PS50928"/>
    </source>
</evidence>
<feature type="transmembrane region" description="Helical" evidence="7">
    <location>
        <begin position="234"/>
        <end position="255"/>
    </location>
</feature>